<evidence type="ECO:0000313" key="2">
    <source>
        <dbReference type="Proteomes" id="UP000735302"/>
    </source>
</evidence>
<protein>
    <submittedName>
        <fullName evidence="1">Uncharacterized protein</fullName>
    </submittedName>
</protein>
<proteinExistence type="predicted"/>
<evidence type="ECO:0000313" key="1">
    <source>
        <dbReference type="EMBL" id="GFO14272.1"/>
    </source>
</evidence>
<dbReference type="EMBL" id="BLXT01004553">
    <property type="protein sequence ID" value="GFO14272.1"/>
    <property type="molecule type" value="Genomic_DNA"/>
</dbReference>
<comment type="caution">
    <text evidence="1">The sequence shown here is derived from an EMBL/GenBank/DDBJ whole genome shotgun (WGS) entry which is preliminary data.</text>
</comment>
<gene>
    <name evidence="1" type="ORF">PoB_004077700</name>
</gene>
<sequence length="95" mass="11195">MLTLKTGHNCMNAHVHGKVDICQAAELGMMDIKHLQQNCPLHSFKIRYNVATTDNFDRQDFQLRGGKNFRKLQKFPYCEIREFQTKTRLITYIAY</sequence>
<reference evidence="1 2" key="1">
    <citation type="journal article" date="2021" name="Elife">
        <title>Chloroplast acquisition without the gene transfer in kleptoplastic sea slugs, Plakobranchus ocellatus.</title>
        <authorList>
            <person name="Maeda T."/>
            <person name="Takahashi S."/>
            <person name="Yoshida T."/>
            <person name="Shimamura S."/>
            <person name="Takaki Y."/>
            <person name="Nagai Y."/>
            <person name="Toyoda A."/>
            <person name="Suzuki Y."/>
            <person name="Arimoto A."/>
            <person name="Ishii H."/>
            <person name="Satoh N."/>
            <person name="Nishiyama T."/>
            <person name="Hasebe M."/>
            <person name="Maruyama T."/>
            <person name="Minagawa J."/>
            <person name="Obokata J."/>
            <person name="Shigenobu S."/>
        </authorList>
    </citation>
    <scope>NUCLEOTIDE SEQUENCE [LARGE SCALE GENOMIC DNA]</scope>
</reference>
<dbReference type="Proteomes" id="UP000735302">
    <property type="component" value="Unassembled WGS sequence"/>
</dbReference>
<accession>A0AAV4B437</accession>
<keyword evidence="2" id="KW-1185">Reference proteome</keyword>
<name>A0AAV4B437_9GAST</name>
<dbReference type="AlphaFoldDB" id="A0AAV4B437"/>
<organism evidence="1 2">
    <name type="scientific">Plakobranchus ocellatus</name>
    <dbReference type="NCBI Taxonomy" id="259542"/>
    <lineage>
        <taxon>Eukaryota</taxon>
        <taxon>Metazoa</taxon>
        <taxon>Spiralia</taxon>
        <taxon>Lophotrochozoa</taxon>
        <taxon>Mollusca</taxon>
        <taxon>Gastropoda</taxon>
        <taxon>Heterobranchia</taxon>
        <taxon>Euthyneura</taxon>
        <taxon>Panpulmonata</taxon>
        <taxon>Sacoglossa</taxon>
        <taxon>Placobranchoidea</taxon>
        <taxon>Plakobranchidae</taxon>
        <taxon>Plakobranchus</taxon>
    </lineage>
</organism>